<accession>A0ABS0CCC6</accession>
<name>A0ABS0CCC6_9NOCA</name>
<sequence>MADDPLRWHYRNLPALRGRIARAQHLSIASAFLGPSAMRELGLPAYMPPWYPMLRIPVNIVRSALARVLPGGLDRATVRGRREQEAFLRTLVGTEAAVIGASAQHVGHAA</sequence>
<gene>
    <name evidence="1" type="ORF">IU470_23235</name>
</gene>
<protein>
    <submittedName>
        <fullName evidence="1">Uncharacterized protein</fullName>
    </submittedName>
</protein>
<keyword evidence="2" id="KW-1185">Reference proteome</keyword>
<organism evidence="1 2">
    <name type="scientific">Nocardia abscessus</name>
    <dbReference type="NCBI Taxonomy" id="120957"/>
    <lineage>
        <taxon>Bacteria</taxon>
        <taxon>Bacillati</taxon>
        <taxon>Actinomycetota</taxon>
        <taxon>Actinomycetes</taxon>
        <taxon>Mycobacteriales</taxon>
        <taxon>Nocardiaceae</taxon>
        <taxon>Nocardia</taxon>
    </lineage>
</organism>
<dbReference type="Proteomes" id="UP000807309">
    <property type="component" value="Unassembled WGS sequence"/>
</dbReference>
<dbReference type="RefSeq" id="WP_195034953.1">
    <property type="nucleotide sequence ID" value="NZ_JADLRE010000019.1"/>
</dbReference>
<comment type="caution">
    <text evidence="1">The sequence shown here is derived from an EMBL/GenBank/DDBJ whole genome shotgun (WGS) entry which is preliminary data.</text>
</comment>
<evidence type="ECO:0000313" key="2">
    <source>
        <dbReference type="Proteomes" id="UP000807309"/>
    </source>
</evidence>
<reference evidence="1 2" key="1">
    <citation type="submission" date="2020-10" db="EMBL/GenBank/DDBJ databases">
        <title>Identification of Nocardia species via Next-generation sequencing and recognition of intraspecies genetic diversity.</title>
        <authorList>
            <person name="Li P."/>
            <person name="Li P."/>
            <person name="Lu B."/>
        </authorList>
    </citation>
    <scope>NUCLEOTIDE SEQUENCE [LARGE SCALE GENOMIC DNA]</scope>
    <source>
        <strain evidence="1 2">N-11</strain>
    </source>
</reference>
<proteinExistence type="predicted"/>
<evidence type="ECO:0000313" key="1">
    <source>
        <dbReference type="EMBL" id="MBF6228008.1"/>
    </source>
</evidence>
<dbReference type="EMBL" id="JADLRE010000019">
    <property type="protein sequence ID" value="MBF6228008.1"/>
    <property type="molecule type" value="Genomic_DNA"/>
</dbReference>